<feature type="region of interest" description="Disordered" evidence="1">
    <location>
        <begin position="1"/>
        <end position="294"/>
    </location>
</feature>
<gene>
    <name evidence="2" type="ORF">AVDCRST_MAG52-2917</name>
</gene>
<feature type="non-terminal residue" evidence="2">
    <location>
        <position position="294"/>
    </location>
</feature>
<feature type="compositionally biased region" description="Low complexity" evidence="1">
    <location>
        <begin position="89"/>
        <end position="111"/>
    </location>
</feature>
<feature type="non-terminal residue" evidence="2">
    <location>
        <position position="1"/>
    </location>
</feature>
<proteinExistence type="predicted"/>
<dbReference type="EMBL" id="CADCTN010000201">
    <property type="protein sequence ID" value="CAA9265811.1"/>
    <property type="molecule type" value="Genomic_DNA"/>
</dbReference>
<feature type="compositionally biased region" description="Basic and acidic residues" evidence="1">
    <location>
        <begin position="252"/>
        <end position="267"/>
    </location>
</feature>
<evidence type="ECO:0000256" key="1">
    <source>
        <dbReference type="SAM" id="MobiDB-lite"/>
    </source>
</evidence>
<organism evidence="2">
    <name type="scientific">uncultured Blastococcus sp</name>
    <dbReference type="NCBI Taxonomy" id="217144"/>
    <lineage>
        <taxon>Bacteria</taxon>
        <taxon>Bacillati</taxon>
        <taxon>Actinomycetota</taxon>
        <taxon>Actinomycetes</taxon>
        <taxon>Geodermatophilales</taxon>
        <taxon>Geodermatophilaceae</taxon>
        <taxon>Blastococcus</taxon>
        <taxon>environmental samples</taxon>
    </lineage>
</organism>
<evidence type="ECO:0000313" key="2">
    <source>
        <dbReference type="EMBL" id="CAA9265811.1"/>
    </source>
</evidence>
<feature type="compositionally biased region" description="Basic residues" evidence="1">
    <location>
        <begin position="268"/>
        <end position="282"/>
    </location>
</feature>
<accession>A0A6J4IYN0</accession>
<feature type="compositionally biased region" description="Basic residues" evidence="1">
    <location>
        <begin position="220"/>
        <end position="231"/>
    </location>
</feature>
<feature type="compositionally biased region" description="Basic and acidic residues" evidence="1">
    <location>
        <begin position="29"/>
        <end position="51"/>
    </location>
</feature>
<name>A0A6J4IYN0_9ACTN</name>
<dbReference type="AlphaFoldDB" id="A0A6J4IYN0"/>
<feature type="compositionally biased region" description="Basic residues" evidence="1">
    <location>
        <begin position="61"/>
        <end position="74"/>
    </location>
</feature>
<protein>
    <submittedName>
        <fullName evidence="2">Assymetric_cell_division_FstX</fullName>
    </submittedName>
</protein>
<reference evidence="2" key="1">
    <citation type="submission" date="2020-02" db="EMBL/GenBank/DDBJ databases">
        <authorList>
            <person name="Meier V. D."/>
        </authorList>
    </citation>
    <scope>NUCLEOTIDE SEQUENCE</scope>
    <source>
        <strain evidence="2">AVDCRST_MAG52</strain>
    </source>
</reference>
<sequence length="294" mass="31543">ARQLRPLRGGHRASSQPDHDGRDDPDDGDLPRTHGHRPADRRDDLRHEGDLLRQGAGLHLPGRRRQPGAAHRHPVPAGVLRRGQELHLRVQGRGVRAVPAAVQPAAGARGQHPGGRAAGELPRRADQPGALRGHQGRLPGGRRGRGPGARRGRLPGPAVQPAQRRPQRDHRRGGGPGAGGAAADLQHHPAGRVQPPQRDQHHAAGRRLALVHPAAVHPGGRTRRAHRRAARDRRPGAHQGALRRPHAGGADQGRDHPAGRLVGDRVHRTGHRGRGRGPRRGGRLRDPAALRPPV</sequence>
<feature type="compositionally biased region" description="Basic residues" evidence="1">
    <location>
        <begin position="140"/>
        <end position="153"/>
    </location>
</feature>